<proteinExistence type="inferred from homology"/>
<keyword evidence="11" id="KW-1185">Reference proteome</keyword>
<evidence type="ECO:0008006" key="12">
    <source>
        <dbReference type="Google" id="ProtNLM"/>
    </source>
</evidence>
<dbReference type="Pfam" id="PF16975">
    <property type="entry name" value="UPAR_LY6_2"/>
    <property type="match status" value="1"/>
</dbReference>
<dbReference type="PANTHER" id="PTHR21461:SF69">
    <property type="entry name" value="GLYCOSYLTRANSFERASE FAMILY 92 PROTEIN"/>
    <property type="match status" value="1"/>
</dbReference>
<dbReference type="SUPFAM" id="SSF57302">
    <property type="entry name" value="Snake toxin-like"/>
    <property type="match status" value="1"/>
</dbReference>
<name>A0AAD9J8M3_9ANNE</name>
<evidence type="ECO:0000256" key="1">
    <source>
        <dbReference type="ARBA" id="ARBA00004167"/>
    </source>
</evidence>
<dbReference type="Proteomes" id="UP001208570">
    <property type="component" value="Unassembled WGS sequence"/>
</dbReference>
<keyword evidence="9" id="KW-0732">Signal</keyword>
<reference evidence="10" key="1">
    <citation type="journal article" date="2023" name="Mol. Biol. Evol.">
        <title>Third-Generation Sequencing Reveals the Adaptive Role of the Epigenome in Three Deep-Sea Polychaetes.</title>
        <authorList>
            <person name="Perez M."/>
            <person name="Aroh O."/>
            <person name="Sun Y."/>
            <person name="Lan Y."/>
            <person name="Juniper S.K."/>
            <person name="Young C.R."/>
            <person name="Angers B."/>
            <person name="Qian P.Y."/>
        </authorList>
    </citation>
    <scope>NUCLEOTIDE SEQUENCE</scope>
    <source>
        <strain evidence="10">P08H-3</strain>
    </source>
</reference>
<evidence type="ECO:0000256" key="2">
    <source>
        <dbReference type="ARBA" id="ARBA00007647"/>
    </source>
</evidence>
<sequence length="686" mass="78077">MANVAEMMNLLIFITTISQQTMAYPNTINTGYPSSRTTTFHYSAELTTIRKALTCWTCNDKSDNELCNDWAPDIQCLTDHSVCKTVHHLSAVTMETLSVTKTCSLSRDCSVVDIGCRNIDKESNVRVCTSCCTGSYCNQRIPNDELSALELSLLGHSASAPVIEVPYDYILYLPPIVFTTIWSTMFKKRNQQQLCRWRCCASILLTSLFLALTLIINWPNSGQCLLGNLVPANQRAKHEYFAVPHDDISRIRPVYAIPDLGFYFHAAYCDTRQTAHRIRILGIYKNDSNLEGFWCNWNSTTGIIHQVKASCQPIDSNWPLYNKYFAFMMTCQLEGSVPLQVTVSRGRHDVILPVHEAKPAFAVRHTLAVCVKPMTGQFSVSRIVEWLELHMAAGYDNFILYDTDVQGSTRYVLEYYENKGLLTVRHFPFLMAILSLAERKTSIGDNLRYALYQQVYLVALHDCILRFYPSYRYLAMVDLDEVILPAKNRSIIDLVAEVERHIPNVVSYMFYTYWHFQEFSPPSPNISDHLYIQKTASAPQPSLDQPKSLILTSLTLTVNWHGVLDVLDSAQIPRYLLSSTEHGAVHHFRSGRCQEHFHDLCPNMTSSSSPCPEVQRYRDATEIAVRIHVEIGGFYKSEKDNGKCKVDDDGKHLVNMDDTRELKSCIVECRLLQNAINLLSMAAKRR</sequence>
<dbReference type="InterPro" id="IPR045860">
    <property type="entry name" value="Snake_toxin-like_sf"/>
</dbReference>
<evidence type="ECO:0000256" key="4">
    <source>
        <dbReference type="ARBA" id="ARBA00022679"/>
    </source>
</evidence>
<comment type="subcellular location">
    <subcellularLocation>
        <location evidence="1">Membrane</location>
        <topology evidence="1">Single-pass membrane protein</topology>
    </subcellularLocation>
</comment>
<dbReference type="EMBL" id="JAODUP010000493">
    <property type="protein sequence ID" value="KAK2148504.1"/>
    <property type="molecule type" value="Genomic_DNA"/>
</dbReference>
<organism evidence="10 11">
    <name type="scientific">Paralvinella palmiformis</name>
    <dbReference type="NCBI Taxonomy" id="53620"/>
    <lineage>
        <taxon>Eukaryota</taxon>
        <taxon>Metazoa</taxon>
        <taxon>Spiralia</taxon>
        <taxon>Lophotrochozoa</taxon>
        <taxon>Annelida</taxon>
        <taxon>Polychaeta</taxon>
        <taxon>Sedentaria</taxon>
        <taxon>Canalipalpata</taxon>
        <taxon>Terebellida</taxon>
        <taxon>Terebelliformia</taxon>
        <taxon>Alvinellidae</taxon>
        <taxon>Paralvinella</taxon>
    </lineage>
</organism>
<dbReference type="PANTHER" id="PTHR21461">
    <property type="entry name" value="GLYCOSYLTRANSFERASE FAMILY 92 PROTEIN"/>
    <property type="match status" value="1"/>
</dbReference>
<gene>
    <name evidence="10" type="ORF">LSH36_493g00015</name>
</gene>
<feature type="chain" id="PRO_5041995392" description="Glycosyltransferase family 92 protein" evidence="9">
    <location>
        <begin position="24"/>
        <end position="686"/>
    </location>
</feature>
<dbReference type="GO" id="GO:0016020">
    <property type="term" value="C:membrane"/>
    <property type="evidence" value="ECO:0007669"/>
    <property type="project" value="UniProtKB-SubCell"/>
</dbReference>
<protein>
    <recommendedName>
        <fullName evidence="12">Glycosyltransferase family 92 protein</fullName>
    </recommendedName>
</protein>
<evidence type="ECO:0000256" key="3">
    <source>
        <dbReference type="ARBA" id="ARBA00022676"/>
    </source>
</evidence>
<keyword evidence="6 8" id="KW-1133">Transmembrane helix</keyword>
<keyword evidence="4" id="KW-0808">Transferase</keyword>
<evidence type="ECO:0000313" key="11">
    <source>
        <dbReference type="Proteomes" id="UP001208570"/>
    </source>
</evidence>
<comment type="similarity">
    <text evidence="2">Belongs to the glycosyltransferase 92 family.</text>
</comment>
<evidence type="ECO:0000256" key="6">
    <source>
        <dbReference type="ARBA" id="ARBA00022989"/>
    </source>
</evidence>
<keyword evidence="7 8" id="KW-0472">Membrane</keyword>
<dbReference type="GO" id="GO:0005737">
    <property type="term" value="C:cytoplasm"/>
    <property type="evidence" value="ECO:0007669"/>
    <property type="project" value="TreeGrafter"/>
</dbReference>
<accession>A0AAD9J8M3</accession>
<comment type="caution">
    <text evidence="10">The sequence shown here is derived from an EMBL/GenBank/DDBJ whole genome shotgun (WGS) entry which is preliminary data.</text>
</comment>
<feature type="signal peptide" evidence="9">
    <location>
        <begin position="1"/>
        <end position="23"/>
    </location>
</feature>
<dbReference type="AlphaFoldDB" id="A0AAD9J8M3"/>
<evidence type="ECO:0000256" key="8">
    <source>
        <dbReference type="SAM" id="Phobius"/>
    </source>
</evidence>
<evidence type="ECO:0000256" key="5">
    <source>
        <dbReference type="ARBA" id="ARBA00022692"/>
    </source>
</evidence>
<keyword evidence="3" id="KW-0328">Glycosyltransferase</keyword>
<evidence type="ECO:0000256" key="7">
    <source>
        <dbReference type="ARBA" id="ARBA00023136"/>
    </source>
</evidence>
<evidence type="ECO:0000256" key="9">
    <source>
        <dbReference type="SAM" id="SignalP"/>
    </source>
</evidence>
<dbReference type="Pfam" id="PF01697">
    <property type="entry name" value="Glyco_transf_92"/>
    <property type="match status" value="1"/>
</dbReference>
<dbReference type="InterPro" id="IPR008166">
    <property type="entry name" value="Glyco_transf_92"/>
</dbReference>
<feature type="transmembrane region" description="Helical" evidence="8">
    <location>
        <begin position="199"/>
        <end position="218"/>
    </location>
</feature>
<evidence type="ECO:0000313" key="10">
    <source>
        <dbReference type="EMBL" id="KAK2148504.1"/>
    </source>
</evidence>
<keyword evidence="5 8" id="KW-0812">Transmembrane</keyword>
<dbReference type="GO" id="GO:0016757">
    <property type="term" value="F:glycosyltransferase activity"/>
    <property type="evidence" value="ECO:0007669"/>
    <property type="project" value="UniProtKB-KW"/>
</dbReference>